<evidence type="ECO:0000313" key="3">
    <source>
        <dbReference type="Proteomes" id="UP000565745"/>
    </source>
</evidence>
<dbReference type="AlphaFoldDB" id="A0A7W6M7L2"/>
<keyword evidence="1" id="KW-0812">Transmembrane</keyword>
<reference evidence="2 3" key="1">
    <citation type="submission" date="2020-08" db="EMBL/GenBank/DDBJ databases">
        <title>Genomic Encyclopedia of Type Strains, Phase IV (KMG-IV): sequencing the most valuable type-strain genomes for metagenomic binning, comparative biology and taxonomic classification.</title>
        <authorList>
            <person name="Goeker M."/>
        </authorList>
    </citation>
    <scope>NUCLEOTIDE SEQUENCE [LARGE SCALE GENOMIC DNA]</scope>
    <source>
        <strain evidence="2 3">DSM 101015</strain>
    </source>
</reference>
<dbReference type="Proteomes" id="UP000565745">
    <property type="component" value="Unassembled WGS sequence"/>
</dbReference>
<keyword evidence="1" id="KW-1133">Transmembrane helix</keyword>
<gene>
    <name evidence="2" type="ORF">GGR93_001711</name>
</gene>
<dbReference type="EMBL" id="JACIFU010000002">
    <property type="protein sequence ID" value="MBB4173938.1"/>
    <property type="molecule type" value="Genomic_DNA"/>
</dbReference>
<protein>
    <submittedName>
        <fullName evidence="2">Uncharacterized protein</fullName>
    </submittedName>
</protein>
<keyword evidence="1" id="KW-0472">Membrane</keyword>
<organism evidence="2 3">
    <name type="scientific">Sulfitobacter noctilucicola</name>
    <dbReference type="NCBI Taxonomy" id="1342301"/>
    <lineage>
        <taxon>Bacteria</taxon>
        <taxon>Pseudomonadati</taxon>
        <taxon>Pseudomonadota</taxon>
        <taxon>Alphaproteobacteria</taxon>
        <taxon>Rhodobacterales</taxon>
        <taxon>Roseobacteraceae</taxon>
        <taxon>Sulfitobacter</taxon>
    </lineage>
</organism>
<accession>A0A7W6M7L2</accession>
<name>A0A7W6M7L2_9RHOB</name>
<evidence type="ECO:0000313" key="2">
    <source>
        <dbReference type="EMBL" id="MBB4173938.1"/>
    </source>
</evidence>
<proteinExistence type="predicted"/>
<evidence type="ECO:0000256" key="1">
    <source>
        <dbReference type="SAM" id="Phobius"/>
    </source>
</evidence>
<keyword evidence="3" id="KW-1185">Reference proteome</keyword>
<feature type="transmembrane region" description="Helical" evidence="1">
    <location>
        <begin position="21"/>
        <end position="41"/>
    </location>
</feature>
<sequence length="61" mass="7016">MSFEDRVTKLNGALEKLRAMRFNALWIAVIVICFLAAYFGYCVEISWSEGFSFSKCVDPRD</sequence>
<comment type="caution">
    <text evidence="2">The sequence shown here is derived from an EMBL/GenBank/DDBJ whole genome shotgun (WGS) entry which is preliminary data.</text>
</comment>